<dbReference type="Proteomes" id="UP000887013">
    <property type="component" value="Unassembled WGS sequence"/>
</dbReference>
<proteinExistence type="predicted"/>
<protein>
    <submittedName>
        <fullName evidence="1">Uncharacterized protein</fullName>
    </submittedName>
</protein>
<name>A0A8X6NM06_NEPPI</name>
<dbReference type="EMBL" id="BMAW01106175">
    <property type="protein sequence ID" value="GFT22984.1"/>
    <property type="molecule type" value="Genomic_DNA"/>
</dbReference>
<sequence length="82" mass="9536">MQSLPWMWCQKPFCPPSCSMVFVWAIYPKANHYHKKPYKFSLSTPTLPPAEERAADMSLGKKHFSEPMAKNPFEVPSRCKNF</sequence>
<evidence type="ECO:0000313" key="1">
    <source>
        <dbReference type="EMBL" id="GFT22984.1"/>
    </source>
</evidence>
<gene>
    <name evidence="1" type="ORF">NPIL_287621</name>
</gene>
<keyword evidence="2" id="KW-1185">Reference proteome</keyword>
<reference evidence="1" key="1">
    <citation type="submission" date="2020-08" db="EMBL/GenBank/DDBJ databases">
        <title>Multicomponent nature underlies the extraordinary mechanical properties of spider dragline silk.</title>
        <authorList>
            <person name="Kono N."/>
            <person name="Nakamura H."/>
            <person name="Mori M."/>
            <person name="Yoshida Y."/>
            <person name="Ohtoshi R."/>
            <person name="Malay A.D."/>
            <person name="Moran D.A.P."/>
            <person name="Tomita M."/>
            <person name="Numata K."/>
            <person name="Arakawa K."/>
        </authorList>
    </citation>
    <scope>NUCLEOTIDE SEQUENCE</scope>
</reference>
<accession>A0A8X6NM06</accession>
<organism evidence="1 2">
    <name type="scientific">Nephila pilipes</name>
    <name type="common">Giant wood spider</name>
    <name type="synonym">Nephila maculata</name>
    <dbReference type="NCBI Taxonomy" id="299642"/>
    <lineage>
        <taxon>Eukaryota</taxon>
        <taxon>Metazoa</taxon>
        <taxon>Ecdysozoa</taxon>
        <taxon>Arthropoda</taxon>
        <taxon>Chelicerata</taxon>
        <taxon>Arachnida</taxon>
        <taxon>Araneae</taxon>
        <taxon>Araneomorphae</taxon>
        <taxon>Entelegynae</taxon>
        <taxon>Araneoidea</taxon>
        <taxon>Nephilidae</taxon>
        <taxon>Nephila</taxon>
    </lineage>
</organism>
<evidence type="ECO:0000313" key="2">
    <source>
        <dbReference type="Proteomes" id="UP000887013"/>
    </source>
</evidence>
<dbReference type="AlphaFoldDB" id="A0A8X6NM06"/>
<comment type="caution">
    <text evidence="1">The sequence shown here is derived from an EMBL/GenBank/DDBJ whole genome shotgun (WGS) entry which is preliminary data.</text>
</comment>